<comment type="caution">
    <text evidence="1">The sequence shown here is derived from an EMBL/GenBank/DDBJ whole genome shotgun (WGS) entry which is preliminary data.</text>
</comment>
<evidence type="ECO:0000313" key="1">
    <source>
        <dbReference type="EMBL" id="MTD52468.1"/>
    </source>
</evidence>
<keyword evidence="1" id="KW-0560">Oxidoreductase</keyword>
<dbReference type="OrthoDB" id="4417174at2"/>
<protein>
    <submittedName>
        <fullName evidence="1">Protocatechuate 3,4-dioxygenase subunit alpha</fullName>
    </submittedName>
</protein>
<accession>A0A6N7YKQ4</accession>
<dbReference type="PANTHER" id="PTHR33711:SF9">
    <property type="entry name" value="PROTOCATECHUATE 3,4-DIOXYGENASE ALPHA CHAIN"/>
    <property type="match status" value="1"/>
</dbReference>
<dbReference type="InterPro" id="IPR015889">
    <property type="entry name" value="Intradiol_dOase_core"/>
</dbReference>
<keyword evidence="1" id="KW-0223">Dioxygenase</keyword>
<reference evidence="1 2" key="1">
    <citation type="submission" date="2019-11" db="EMBL/GenBank/DDBJ databases">
        <title>Draft genome of Amycolatopsis RM579.</title>
        <authorList>
            <person name="Duangmal K."/>
            <person name="Mingma R."/>
        </authorList>
    </citation>
    <scope>NUCLEOTIDE SEQUENCE [LARGE SCALE GENOMIC DNA]</scope>
    <source>
        <strain evidence="1 2">RM579</strain>
    </source>
</reference>
<dbReference type="Gene3D" id="2.60.130.10">
    <property type="entry name" value="Aromatic compound dioxygenase"/>
    <property type="match status" value="1"/>
</dbReference>
<organism evidence="1 2">
    <name type="scientific">Amycolatopsis pithecellobii</name>
    <dbReference type="NCBI Taxonomy" id="664692"/>
    <lineage>
        <taxon>Bacteria</taxon>
        <taxon>Bacillati</taxon>
        <taxon>Actinomycetota</taxon>
        <taxon>Actinomycetes</taxon>
        <taxon>Pseudonocardiales</taxon>
        <taxon>Pseudonocardiaceae</taxon>
        <taxon>Amycolatopsis</taxon>
    </lineage>
</organism>
<dbReference type="Proteomes" id="UP000440096">
    <property type="component" value="Unassembled WGS sequence"/>
</dbReference>
<keyword evidence="2" id="KW-1185">Reference proteome</keyword>
<dbReference type="SUPFAM" id="SSF49482">
    <property type="entry name" value="Aromatic compound dioxygenase"/>
    <property type="match status" value="1"/>
</dbReference>
<evidence type="ECO:0000313" key="2">
    <source>
        <dbReference type="Proteomes" id="UP000440096"/>
    </source>
</evidence>
<name>A0A6N7YKQ4_9PSEU</name>
<dbReference type="RefSeq" id="WP_154754728.1">
    <property type="nucleotide sequence ID" value="NZ_WMBA01000001.1"/>
</dbReference>
<dbReference type="AlphaFoldDB" id="A0A6N7YKQ4"/>
<dbReference type="PANTHER" id="PTHR33711">
    <property type="entry name" value="DIOXYGENASE, PUTATIVE (AFU_ORTHOLOGUE AFUA_2G02910)-RELATED"/>
    <property type="match status" value="1"/>
</dbReference>
<sequence>MSAAPDEVRDSGSLTGYALTPSQTIGPLYGFALLLEGIENSVDPGSPNAIAIDVSVADGNGRVIPYPDTLIEAWHGDQWVRARAGENGLARFVVRKPDPEPTPYGILAPHLNIVVFASGLLKQAVTRLYFPDEDDLNTEDPVLARIPADLRQRMIARETGDGLRFDIHLQGARESVFFQF</sequence>
<gene>
    <name evidence="1" type="ORF">GKO32_00490</name>
</gene>
<dbReference type="GO" id="GO:0016702">
    <property type="term" value="F:oxidoreductase activity, acting on single donors with incorporation of molecular oxygen, incorporation of two atoms of oxygen"/>
    <property type="evidence" value="ECO:0007669"/>
    <property type="project" value="InterPro"/>
</dbReference>
<proteinExistence type="predicted"/>
<dbReference type="InterPro" id="IPR050770">
    <property type="entry name" value="Intradiol_RC_Dioxygenase"/>
</dbReference>
<dbReference type="GO" id="GO:0005506">
    <property type="term" value="F:iron ion binding"/>
    <property type="evidence" value="ECO:0007669"/>
    <property type="project" value="InterPro"/>
</dbReference>
<dbReference type="EMBL" id="WMBA01000001">
    <property type="protein sequence ID" value="MTD52468.1"/>
    <property type="molecule type" value="Genomic_DNA"/>
</dbReference>